<organism evidence="5 6">
    <name type="scientific">Fimbriiglobus ruber</name>
    <dbReference type="NCBI Taxonomy" id="1908690"/>
    <lineage>
        <taxon>Bacteria</taxon>
        <taxon>Pseudomonadati</taxon>
        <taxon>Planctomycetota</taxon>
        <taxon>Planctomycetia</taxon>
        <taxon>Gemmatales</taxon>
        <taxon>Gemmataceae</taxon>
        <taxon>Fimbriiglobus</taxon>
    </lineage>
</organism>
<feature type="domain" description="Ketoreductase" evidence="4">
    <location>
        <begin position="6"/>
        <end position="189"/>
    </location>
</feature>
<dbReference type="SMART" id="SM00822">
    <property type="entry name" value="PKS_KR"/>
    <property type="match status" value="1"/>
</dbReference>
<protein>
    <submittedName>
        <fullName evidence="5">Oxidoreductase, short-chain dehydrogenase/reductase family</fullName>
    </submittedName>
</protein>
<dbReference type="GO" id="GO:0016491">
    <property type="term" value="F:oxidoreductase activity"/>
    <property type="evidence" value="ECO:0007669"/>
    <property type="project" value="UniProtKB-KW"/>
</dbReference>
<evidence type="ECO:0000256" key="1">
    <source>
        <dbReference type="ARBA" id="ARBA00006484"/>
    </source>
</evidence>
<proteinExistence type="inferred from homology"/>
<dbReference type="InterPro" id="IPR057326">
    <property type="entry name" value="KR_dom"/>
</dbReference>
<dbReference type="GO" id="GO:0016020">
    <property type="term" value="C:membrane"/>
    <property type="evidence" value="ECO:0007669"/>
    <property type="project" value="TreeGrafter"/>
</dbReference>
<evidence type="ECO:0000256" key="2">
    <source>
        <dbReference type="ARBA" id="ARBA00023002"/>
    </source>
</evidence>
<gene>
    <name evidence="5" type="ORF">FRUB_09695</name>
</gene>
<name>A0A225D1Q3_9BACT</name>
<evidence type="ECO:0000259" key="4">
    <source>
        <dbReference type="SMART" id="SM00822"/>
    </source>
</evidence>
<dbReference type="EMBL" id="NIDE01000019">
    <property type="protein sequence ID" value="OWK34853.1"/>
    <property type="molecule type" value="Genomic_DNA"/>
</dbReference>
<dbReference type="OrthoDB" id="151996at2"/>
<dbReference type="Pfam" id="PF00106">
    <property type="entry name" value="adh_short"/>
    <property type="match status" value="1"/>
</dbReference>
<dbReference type="InterPro" id="IPR036291">
    <property type="entry name" value="NAD(P)-bd_dom_sf"/>
</dbReference>
<sequence>MSFAGKTAVVTGASSGIGRALAVGLAKQGARVGATARRADLLADLVREVRATGGTIEAAPADATDQKALTAAIHELAGKLGPVDLLIANAGVALPSGADPMNVPGVEEMMRVNFLGAVYAFEAVMASMLARGSGHLVAISSLAAFKGLPGSAGYCASKAAIKTYCEGLRIELSARGVAVTCVCPGFIDTPMTKQNKDPMPFLMSADAAAERILRALPGRPGVYSFPKAMRILMGLARAAPDRFIAKRVKVRVASTDGSSK</sequence>
<dbReference type="PRINTS" id="PR00081">
    <property type="entry name" value="GDHRDH"/>
</dbReference>
<dbReference type="Proteomes" id="UP000214646">
    <property type="component" value="Unassembled WGS sequence"/>
</dbReference>
<dbReference type="RefSeq" id="WP_088260079.1">
    <property type="nucleotide sequence ID" value="NZ_NIDE01000019.1"/>
</dbReference>
<reference evidence="6" key="1">
    <citation type="submission" date="2017-06" db="EMBL/GenBank/DDBJ databases">
        <title>Genome analysis of Fimbriiglobus ruber SP5, the first member of the order Planctomycetales with confirmed chitinolytic capability.</title>
        <authorList>
            <person name="Ravin N.V."/>
            <person name="Rakitin A.L."/>
            <person name="Ivanova A.A."/>
            <person name="Beletsky A.V."/>
            <person name="Kulichevskaya I.S."/>
            <person name="Mardanov A.V."/>
            <person name="Dedysh S.N."/>
        </authorList>
    </citation>
    <scope>NUCLEOTIDE SEQUENCE [LARGE SCALE GENOMIC DNA]</scope>
    <source>
        <strain evidence="6">SP5</strain>
    </source>
</reference>
<comment type="caution">
    <text evidence="5">The sequence shown here is derived from an EMBL/GenBank/DDBJ whole genome shotgun (WGS) entry which is preliminary data.</text>
</comment>
<dbReference type="PANTHER" id="PTHR44196">
    <property type="entry name" value="DEHYDROGENASE/REDUCTASE SDR FAMILY MEMBER 7B"/>
    <property type="match status" value="1"/>
</dbReference>
<accession>A0A225D1Q3</accession>
<keyword evidence="6" id="KW-1185">Reference proteome</keyword>
<comment type="similarity">
    <text evidence="1 3">Belongs to the short-chain dehydrogenases/reductases (SDR) family.</text>
</comment>
<dbReference type="SUPFAM" id="SSF51735">
    <property type="entry name" value="NAD(P)-binding Rossmann-fold domains"/>
    <property type="match status" value="1"/>
</dbReference>
<dbReference type="AlphaFoldDB" id="A0A225D1Q3"/>
<dbReference type="InterPro" id="IPR020904">
    <property type="entry name" value="Sc_DH/Rdtase_CS"/>
</dbReference>
<evidence type="ECO:0000313" key="6">
    <source>
        <dbReference type="Proteomes" id="UP000214646"/>
    </source>
</evidence>
<evidence type="ECO:0000256" key="3">
    <source>
        <dbReference type="RuleBase" id="RU000363"/>
    </source>
</evidence>
<keyword evidence="2" id="KW-0560">Oxidoreductase</keyword>
<dbReference type="PROSITE" id="PS00061">
    <property type="entry name" value="ADH_SHORT"/>
    <property type="match status" value="1"/>
</dbReference>
<dbReference type="PANTHER" id="PTHR44196:SF1">
    <property type="entry name" value="DEHYDROGENASE_REDUCTASE SDR FAMILY MEMBER 7B"/>
    <property type="match status" value="1"/>
</dbReference>
<evidence type="ECO:0000313" key="5">
    <source>
        <dbReference type="EMBL" id="OWK34853.1"/>
    </source>
</evidence>
<dbReference type="Gene3D" id="3.40.50.720">
    <property type="entry name" value="NAD(P)-binding Rossmann-like Domain"/>
    <property type="match status" value="1"/>
</dbReference>
<dbReference type="InterPro" id="IPR002347">
    <property type="entry name" value="SDR_fam"/>
</dbReference>
<dbReference type="PRINTS" id="PR00080">
    <property type="entry name" value="SDRFAMILY"/>
</dbReference>